<feature type="compositionally biased region" description="Basic and acidic residues" evidence="1">
    <location>
        <begin position="25"/>
        <end position="165"/>
    </location>
</feature>
<feature type="compositionally biased region" description="Basic and acidic residues" evidence="1">
    <location>
        <begin position="270"/>
        <end position="279"/>
    </location>
</feature>
<dbReference type="Proteomes" id="UP000887575">
    <property type="component" value="Unassembled WGS sequence"/>
</dbReference>
<evidence type="ECO:0000313" key="2">
    <source>
        <dbReference type="Proteomes" id="UP000887575"/>
    </source>
</evidence>
<dbReference type="WBParaSite" id="MBELARI_LOCUS7336">
    <property type="protein sequence ID" value="MBELARI_LOCUS7336"/>
    <property type="gene ID" value="MBELARI_LOCUS7336"/>
</dbReference>
<feature type="compositionally biased region" description="Polar residues" evidence="1">
    <location>
        <begin position="281"/>
        <end position="290"/>
    </location>
</feature>
<feature type="region of interest" description="Disordered" evidence="1">
    <location>
        <begin position="17"/>
        <end position="329"/>
    </location>
</feature>
<keyword evidence="2" id="KW-1185">Reference proteome</keyword>
<name>A0AAF3FL09_9BILA</name>
<dbReference type="AlphaFoldDB" id="A0AAF3FL09"/>
<feature type="compositionally biased region" description="Pro residues" evidence="1">
    <location>
        <begin position="309"/>
        <end position="319"/>
    </location>
</feature>
<organism evidence="2 3">
    <name type="scientific">Mesorhabditis belari</name>
    <dbReference type="NCBI Taxonomy" id="2138241"/>
    <lineage>
        <taxon>Eukaryota</taxon>
        <taxon>Metazoa</taxon>
        <taxon>Ecdysozoa</taxon>
        <taxon>Nematoda</taxon>
        <taxon>Chromadorea</taxon>
        <taxon>Rhabditida</taxon>
        <taxon>Rhabditina</taxon>
        <taxon>Rhabditomorpha</taxon>
        <taxon>Rhabditoidea</taxon>
        <taxon>Rhabditidae</taxon>
        <taxon>Mesorhabditinae</taxon>
        <taxon>Mesorhabditis</taxon>
    </lineage>
</organism>
<accession>A0AAF3FL09</accession>
<reference evidence="3" key="1">
    <citation type="submission" date="2024-02" db="UniProtKB">
        <authorList>
            <consortium name="WormBaseParasite"/>
        </authorList>
    </citation>
    <scope>IDENTIFICATION</scope>
</reference>
<proteinExistence type="predicted"/>
<evidence type="ECO:0000256" key="1">
    <source>
        <dbReference type="SAM" id="MobiDB-lite"/>
    </source>
</evidence>
<evidence type="ECO:0000313" key="3">
    <source>
        <dbReference type="WBParaSite" id="MBELARI_LOCUS7336"/>
    </source>
</evidence>
<protein>
    <submittedName>
        <fullName evidence="3">Uncharacterized protein</fullName>
    </submittedName>
</protein>
<sequence>MSSRGKVVHNELDLLAAKNSGKLSFRIEDPKRRLRDGKDEKSVGSREKDREPRKDDRDANRNREKPRESREKEDTSKRDKLKEKDKEREKEREKERPRSKEERRDSKTSRDLRDSKDRDQRDRERRRSPEKPRDRNEPVRRGRDEKDTRKDDRKRNEPEKASEKTAKRKKTIDESSSEEEEFEVAPSIFGKPLPQKGKGDAKMDEEDKDSKEKVEENNDPTTSKEQTKLLNHASKLGFGVESTNSPHSAPSPSPPSPESDLDYEMPTVSKVEEEKKEDPIQETQRQSLSDKTAVFRQAIEHMIGWTAPPDDPPQTSPEPRPQKRKRSMKDFADRYRQDIHEEAKATVVQWYYNREIDKGEYKEVMKEIVKPCLKYQIRSKSEIRKRAIKVLQDRKKKFSS</sequence>